<dbReference type="GO" id="GO:0005741">
    <property type="term" value="C:mitochondrial outer membrane"/>
    <property type="evidence" value="ECO:0007669"/>
    <property type="project" value="TreeGrafter"/>
</dbReference>
<dbReference type="OrthoDB" id="1914839at2759"/>
<dbReference type="CDD" id="cd24142">
    <property type="entry name" value="ACL4-like"/>
    <property type="match status" value="1"/>
</dbReference>
<dbReference type="GO" id="GO:0008320">
    <property type="term" value="F:protein transmembrane transporter activity"/>
    <property type="evidence" value="ECO:0007669"/>
    <property type="project" value="TreeGrafter"/>
</dbReference>
<gene>
    <name evidence="3" type="primary">KAFR0B05850</name>
    <name evidence="3" type="ORF">KAFR_0B05850</name>
</gene>
<evidence type="ECO:0000313" key="4">
    <source>
        <dbReference type="Proteomes" id="UP000005220"/>
    </source>
</evidence>
<dbReference type="Proteomes" id="UP000005220">
    <property type="component" value="Chromosome 2"/>
</dbReference>
<accession>H2AR81</accession>
<sequence>MAEIDNIIKQARLALSENNPKKSLKLLKPYKKSLQAENSTNIALQQVFADSYLENGQLEKAYPILVHNCEIDPEGLQGGSDKFFTLGQVVGGKDGIQILAQGIENISNQAGENLNQEQMTKIISGLLSMIEIWMTDLCMEPNAESECENLINKAMEISENTSPEAWSTLGSIRISQQRFEDACGAFRQSWKFFEERKNEISKIASESNTQEGSYDEFVDMLQPLLSLAKMCVEVGLYDIALKVENAIKEVDEDNMEGYYLEGFTNYLVAKVETFKESNPNVELTPENIFEFNQHIQELPLDLGNTNIHDNIQDARIALSFAAKLGETVDSSDEIAKEIYTGTLALLNEIGGPIDNSELQKLKKGELLDDELDEEVDLDDISGGDD</sequence>
<dbReference type="eggNOG" id="ENOG502QSAH">
    <property type="taxonomic scope" value="Eukaryota"/>
</dbReference>
<evidence type="ECO:0000256" key="1">
    <source>
        <dbReference type="ARBA" id="ARBA00022737"/>
    </source>
</evidence>
<dbReference type="HOGENOM" id="CLU_061203_0_0_1"/>
<dbReference type="Gene3D" id="1.25.40.10">
    <property type="entry name" value="Tetratricopeptide repeat domain"/>
    <property type="match status" value="1"/>
</dbReference>
<dbReference type="SUPFAM" id="SSF48452">
    <property type="entry name" value="TPR-like"/>
    <property type="match status" value="1"/>
</dbReference>
<evidence type="ECO:0000313" key="3">
    <source>
        <dbReference type="EMBL" id="CCF56881.1"/>
    </source>
</evidence>
<dbReference type="FunCoup" id="H2AR81">
    <property type="interactions" value="328"/>
</dbReference>
<dbReference type="GO" id="GO:0045039">
    <property type="term" value="P:protein insertion into mitochondrial inner membrane"/>
    <property type="evidence" value="ECO:0007669"/>
    <property type="project" value="TreeGrafter"/>
</dbReference>
<organism evidence="3 4">
    <name type="scientific">Kazachstania africana (strain ATCC 22294 / BCRC 22015 / CBS 2517 / CECT 1963 / NBRC 1671 / NRRL Y-8276)</name>
    <name type="common">Yeast</name>
    <name type="synonym">Kluyveromyces africanus</name>
    <dbReference type="NCBI Taxonomy" id="1071382"/>
    <lineage>
        <taxon>Eukaryota</taxon>
        <taxon>Fungi</taxon>
        <taxon>Dikarya</taxon>
        <taxon>Ascomycota</taxon>
        <taxon>Saccharomycotina</taxon>
        <taxon>Saccharomycetes</taxon>
        <taxon>Saccharomycetales</taxon>
        <taxon>Saccharomycetaceae</taxon>
        <taxon>Kazachstania</taxon>
    </lineage>
</organism>
<keyword evidence="2" id="KW-0802">TPR repeat</keyword>
<dbReference type="STRING" id="1071382.H2AR81"/>
<dbReference type="GO" id="GO:0005634">
    <property type="term" value="C:nucleus"/>
    <property type="evidence" value="ECO:0007669"/>
    <property type="project" value="EnsemblFungi"/>
</dbReference>
<dbReference type="PANTHER" id="PTHR46208">
    <property type="entry name" value="MITOCHONDRIAL IMPORT RECEPTOR SUBUNIT TOM70"/>
    <property type="match status" value="1"/>
</dbReference>
<reference evidence="3 4" key="1">
    <citation type="journal article" date="2011" name="Proc. Natl. Acad. Sci. U.S.A.">
        <title>Evolutionary erosion of yeast sex chromosomes by mating-type switching accidents.</title>
        <authorList>
            <person name="Gordon J.L."/>
            <person name="Armisen D."/>
            <person name="Proux-Wera E."/>
            <person name="Oheigeartaigh S.S."/>
            <person name="Byrne K.P."/>
            <person name="Wolfe K.H."/>
        </authorList>
    </citation>
    <scope>NUCLEOTIDE SEQUENCE [LARGE SCALE GENOMIC DNA]</scope>
    <source>
        <strain evidence="4">ATCC 22294 / BCRC 22015 / CBS 2517 / CECT 1963 / NBRC 1671 / NRRL Y-8276</strain>
    </source>
</reference>
<protein>
    <submittedName>
        <fullName evidence="3">Uncharacterized protein</fullName>
    </submittedName>
</protein>
<evidence type="ECO:0000256" key="2">
    <source>
        <dbReference type="ARBA" id="ARBA00022803"/>
    </source>
</evidence>
<proteinExistence type="predicted"/>
<keyword evidence="4" id="KW-1185">Reference proteome</keyword>
<dbReference type="GO" id="GO:0030150">
    <property type="term" value="P:protein import into mitochondrial matrix"/>
    <property type="evidence" value="ECO:0007669"/>
    <property type="project" value="TreeGrafter"/>
</dbReference>
<dbReference type="InterPro" id="IPR011990">
    <property type="entry name" value="TPR-like_helical_dom_sf"/>
</dbReference>
<dbReference type="GO" id="GO:0030943">
    <property type="term" value="F:mitochondrion targeting sequence binding"/>
    <property type="evidence" value="ECO:0007669"/>
    <property type="project" value="TreeGrafter"/>
</dbReference>
<keyword evidence="1" id="KW-0677">Repeat</keyword>
<dbReference type="AlphaFoldDB" id="H2AR81"/>
<dbReference type="PANTHER" id="PTHR46208:SF2">
    <property type="entry name" value="ASSEMBLY CHAPERONE OF RPL4"/>
    <property type="match status" value="1"/>
</dbReference>
<dbReference type="RefSeq" id="XP_003956016.1">
    <property type="nucleotide sequence ID" value="XM_003955967.1"/>
</dbReference>
<dbReference type="GeneID" id="13884763"/>
<dbReference type="GO" id="GO:0051082">
    <property type="term" value="F:unfolded protein binding"/>
    <property type="evidence" value="ECO:0007669"/>
    <property type="project" value="EnsemblFungi"/>
</dbReference>
<name>H2AR81_KAZAF</name>
<dbReference type="GO" id="GO:0042273">
    <property type="term" value="P:ribosomal large subunit biogenesis"/>
    <property type="evidence" value="ECO:0007669"/>
    <property type="project" value="EnsemblFungi"/>
</dbReference>
<dbReference type="EMBL" id="HE650822">
    <property type="protein sequence ID" value="CCF56881.1"/>
    <property type="molecule type" value="Genomic_DNA"/>
</dbReference>
<dbReference type="InParanoid" id="H2AR81"/>
<dbReference type="KEGG" id="kaf:KAFR_0B05850"/>